<accession>A0A7S2IYK3</accession>
<dbReference type="AlphaFoldDB" id="A0A7S2IYK3"/>
<proteinExistence type="predicted"/>
<dbReference type="EMBL" id="HBGU01070852">
    <property type="protein sequence ID" value="CAD9532877.1"/>
    <property type="molecule type" value="Transcribed_RNA"/>
</dbReference>
<name>A0A7S2IYK3_9EUKA</name>
<evidence type="ECO:0000313" key="1">
    <source>
        <dbReference type="EMBL" id="CAD9532877.1"/>
    </source>
</evidence>
<organism evidence="1">
    <name type="scientific">Haptolina brevifila</name>
    <dbReference type="NCBI Taxonomy" id="156173"/>
    <lineage>
        <taxon>Eukaryota</taxon>
        <taxon>Haptista</taxon>
        <taxon>Haptophyta</taxon>
        <taxon>Prymnesiophyceae</taxon>
        <taxon>Prymnesiales</taxon>
        <taxon>Prymnesiaceae</taxon>
        <taxon>Haptolina</taxon>
    </lineage>
</organism>
<sequence length="147" mass="15561">MLIALMSASSGAVSDANAISNAALFTATAKTERALPYATVVINGVVVDAEAARAAMTLQGRVTRWFVPCSRATGEPLVILCPEYVMRTSGDDVFHTALPPWARTGDHDACERALPPLASHFCNISHLGWSHPGKSAAQHRSSTTLAM</sequence>
<protein>
    <submittedName>
        <fullName evidence="1">Uncharacterized protein</fullName>
    </submittedName>
</protein>
<gene>
    <name evidence="1" type="ORF">CBRE1094_LOCUS38685</name>
</gene>
<reference evidence="1" key="1">
    <citation type="submission" date="2021-01" db="EMBL/GenBank/DDBJ databases">
        <authorList>
            <person name="Corre E."/>
            <person name="Pelletier E."/>
            <person name="Niang G."/>
            <person name="Scheremetjew M."/>
            <person name="Finn R."/>
            <person name="Kale V."/>
            <person name="Holt S."/>
            <person name="Cochrane G."/>
            <person name="Meng A."/>
            <person name="Brown T."/>
            <person name="Cohen L."/>
        </authorList>
    </citation>
    <scope>NUCLEOTIDE SEQUENCE</scope>
    <source>
        <strain evidence="1">UTEX LB 985</strain>
    </source>
</reference>